<dbReference type="RefSeq" id="WP_008485658.1">
    <property type="nucleotide sequence ID" value="NZ_AMRI01000021.1"/>
</dbReference>
<dbReference type="Proteomes" id="UP000006755">
    <property type="component" value="Unassembled WGS sequence"/>
</dbReference>
<evidence type="ECO:0000256" key="3">
    <source>
        <dbReference type="ARBA" id="ARBA00012621"/>
    </source>
</evidence>
<comment type="subcellular location">
    <subcellularLocation>
        <location evidence="10">Cell membrane</location>
    </subcellularLocation>
</comment>
<keyword evidence="10" id="KW-0812">Transmembrane</keyword>
<evidence type="ECO:0000256" key="5">
    <source>
        <dbReference type="ARBA" id="ARBA00022679"/>
    </source>
</evidence>
<dbReference type="InterPro" id="IPR038107">
    <property type="entry name" value="Glycos_transf_N_sf"/>
</dbReference>
<evidence type="ECO:0000256" key="1">
    <source>
        <dbReference type="ARBA" id="ARBA00004713"/>
    </source>
</evidence>
<evidence type="ECO:0000313" key="12">
    <source>
        <dbReference type="EMBL" id="EKE70256.1"/>
    </source>
</evidence>
<dbReference type="EC" id="2.4.99.12" evidence="3 10"/>
<dbReference type="GO" id="GO:0009244">
    <property type="term" value="P:lipopolysaccharide core region biosynthetic process"/>
    <property type="evidence" value="ECO:0007669"/>
    <property type="project" value="UniProtKB-UniRule"/>
</dbReference>
<gene>
    <name evidence="12" type="ORF">B3C1_14178</name>
</gene>
<protein>
    <recommendedName>
        <fullName evidence="4 10">3-deoxy-D-manno-octulosonic acid transferase</fullName>
        <shortName evidence="10">Kdo transferase</shortName>
        <ecNumber evidence="3 10">2.4.99.12</ecNumber>
    </recommendedName>
    <alternativeName>
        <fullName evidence="6 10">Lipid IV(A) 3-deoxy-D-manno-octulosonic acid transferase</fullName>
    </alternativeName>
</protein>
<dbReference type="OrthoDB" id="9789797at2"/>
<sequence>MSRFLYNLVLTLTFPVLLLWLYWPGRKPDFQGRAGEHFGLVPRLGEVDLWVHAVSVGEAMAAIPLLKTWRAQHPDAKLLLTSSSRTGYDRLKAAFGDQLCHVYAPYDFWPCVWLFFCRIQPKRLWIMETELWPNWLAFCAKRGTQVSLVNGRLSASSARRYRRFKGLSAKLMQRLGQVLVQTAEEADRYRQLGLDPAKLTVTGSVKFDIEVSAEQRQQGRILRQGFGDRPVWIAASTHQGEDTLMLAAHKALRERHPNALLLLVPRHPQRFDEVAKLLERQGWAFARRASQQPVAADTAVYLADTMGEMLTLMAASDLALVGGSFVNVGGHNLLEPAACALPTLTGPIYFNFQDITDALVAAGNCQVVTAQQLPAALVALFEDDSARQSAGQAGLKVLASNQGAIARSLAVLNGQ</sequence>
<comment type="catalytic activity">
    <reaction evidence="7 10">
        <text>lipid IVA (E. coli) + CMP-3-deoxy-beta-D-manno-octulosonate = alpha-Kdo-(2-&gt;6)-lipid IVA (E. coli) + CMP + H(+)</text>
        <dbReference type="Rhea" id="RHEA:28066"/>
        <dbReference type="ChEBI" id="CHEBI:15378"/>
        <dbReference type="ChEBI" id="CHEBI:58603"/>
        <dbReference type="ChEBI" id="CHEBI:60364"/>
        <dbReference type="ChEBI" id="CHEBI:60377"/>
        <dbReference type="ChEBI" id="CHEBI:85987"/>
        <dbReference type="EC" id="2.4.99.12"/>
    </reaction>
</comment>
<evidence type="ECO:0000259" key="11">
    <source>
        <dbReference type="Pfam" id="PF04413"/>
    </source>
</evidence>
<evidence type="ECO:0000256" key="2">
    <source>
        <dbReference type="ARBA" id="ARBA00006380"/>
    </source>
</evidence>
<dbReference type="STRING" id="745411.B3C1_14178"/>
<comment type="function">
    <text evidence="10">Involved in lipopolysaccharide (LPS) biosynthesis. Catalyzes the transfer of 3-deoxy-D-manno-octulosonate (Kdo) residue(s) from CMP-Kdo to lipid IV(A), the tetraacyldisaccharide-1,4'-bisphosphate precursor of lipid A.</text>
</comment>
<name>K2IJF1_9GAMM</name>
<feature type="domain" description="3-deoxy-D-manno-octulosonic-acid transferase N-terminal" evidence="11">
    <location>
        <begin position="34"/>
        <end position="209"/>
    </location>
</feature>
<organism evidence="12 13">
    <name type="scientific">Gallaecimonas xiamenensis 3-C-1</name>
    <dbReference type="NCBI Taxonomy" id="745411"/>
    <lineage>
        <taxon>Bacteria</taxon>
        <taxon>Pseudomonadati</taxon>
        <taxon>Pseudomonadota</taxon>
        <taxon>Gammaproteobacteria</taxon>
        <taxon>Enterobacterales</taxon>
        <taxon>Gallaecimonadaceae</taxon>
        <taxon>Gallaecimonas</taxon>
    </lineage>
</organism>
<evidence type="ECO:0000256" key="7">
    <source>
        <dbReference type="ARBA" id="ARBA00049183"/>
    </source>
</evidence>
<dbReference type="InterPro" id="IPR007507">
    <property type="entry name" value="Glycos_transf_N"/>
</dbReference>
<dbReference type="FunFam" id="3.40.50.2000:FF:000032">
    <property type="entry name" value="3-deoxy-D-manno-octulosonic acid transferase"/>
    <property type="match status" value="1"/>
</dbReference>
<dbReference type="EMBL" id="AMRI01000021">
    <property type="protein sequence ID" value="EKE70256.1"/>
    <property type="molecule type" value="Genomic_DNA"/>
</dbReference>
<dbReference type="UniPathway" id="UPA00958"/>
<dbReference type="AlphaFoldDB" id="K2IJF1"/>
<proteinExistence type="inferred from homology"/>
<reference evidence="12 13" key="1">
    <citation type="journal article" date="2012" name="J. Bacteriol.">
        <title>Genome Sequence of Gallaecimonas xiamenensis Type Strain 3-C-1.</title>
        <authorList>
            <person name="Lai Q."/>
            <person name="Wang L."/>
            <person name="Wang W."/>
            <person name="Shao Z."/>
        </authorList>
    </citation>
    <scope>NUCLEOTIDE SEQUENCE [LARGE SCALE GENOMIC DNA]</scope>
    <source>
        <strain evidence="12 13">3-C-1</strain>
    </source>
</reference>
<keyword evidence="10" id="KW-0448">Lipopolysaccharide biosynthesis</keyword>
<comment type="caution">
    <text evidence="12">The sequence shown here is derived from an EMBL/GenBank/DDBJ whole genome shotgun (WGS) entry which is preliminary data.</text>
</comment>
<evidence type="ECO:0000313" key="13">
    <source>
        <dbReference type="Proteomes" id="UP000006755"/>
    </source>
</evidence>
<feature type="transmembrane region" description="Helical" evidence="10">
    <location>
        <begin position="6"/>
        <end position="23"/>
    </location>
</feature>
<dbReference type="eggNOG" id="COG1519">
    <property type="taxonomic scope" value="Bacteria"/>
</dbReference>
<keyword evidence="10" id="KW-1133">Transmembrane helix</keyword>
<dbReference type="SUPFAM" id="SSF53756">
    <property type="entry name" value="UDP-Glycosyltransferase/glycogen phosphorylase"/>
    <property type="match status" value="1"/>
</dbReference>
<accession>K2IJF1</accession>
<feature type="site" description="Transition state stabilizer" evidence="9">
    <location>
        <position position="206"/>
    </location>
</feature>
<dbReference type="GO" id="GO:0043842">
    <property type="term" value="F:Kdo transferase activity"/>
    <property type="evidence" value="ECO:0007669"/>
    <property type="project" value="UniProtKB-EC"/>
</dbReference>
<dbReference type="Pfam" id="PF04413">
    <property type="entry name" value="Glycos_transf_N"/>
    <property type="match status" value="1"/>
</dbReference>
<comment type="similarity">
    <text evidence="2">Belongs to the glycosyltransferase group 1 family. Glycosyltransferase 30 subfamily.</text>
</comment>
<evidence type="ECO:0000256" key="10">
    <source>
        <dbReference type="RuleBase" id="RU365103"/>
    </source>
</evidence>
<dbReference type="GO" id="GO:0009245">
    <property type="term" value="P:lipid A biosynthetic process"/>
    <property type="evidence" value="ECO:0007669"/>
    <property type="project" value="TreeGrafter"/>
</dbReference>
<evidence type="ECO:0000256" key="8">
    <source>
        <dbReference type="PIRSR" id="PIRSR639901-1"/>
    </source>
</evidence>
<keyword evidence="10" id="KW-1003">Cell membrane</keyword>
<keyword evidence="10" id="KW-0472">Membrane</keyword>
<keyword evidence="5 10" id="KW-0808">Transferase</keyword>
<comment type="pathway">
    <text evidence="1 10">Bacterial outer membrane biogenesis; LPS core biosynthesis.</text>
</comment>
<dbReference type="PANTHER" id="PTHR42755:SF1">
    <property type="entry name" value="3-DEOXY-D-MANNO-OCTULOSONIC ACID TRANSFERASE, MITOCHONDRIAL-RELATED"/>
    <property type="match status" value="1"/>
</dbReference>
<dbReference type="InterPro" id="IPR039901">
    <property type="entry name" value="Kdotransferase"/>
</dbReference>
<dbReference type="NCBIfam" id="NF004388">
    <property type="entry name" value="PRK05749.1-4"/>
    <property type="match status" value="1"/>
</dbReference>
<dbReference type="Gene3D" id="3.40.50.11720">
    <property type="entry name" value="3-Deoxy-D-manno-octulosonic-acid transferase, N-terminal domain"/>
    <property type="match status" value="1"/>
</dbReference>
<evidence type="ECO:0000256" key="9">
    <source>
        <dbReference type="PIRSR" id="PIRSR639901-2"/>
    </source>
</evidence>
<dbReference type="GO" id="GO:0005886">
    <property type="term" value="C:plasma membrane"/>
    <property type="evidence" value="ECO:0007669"/>
    <property type="project" value="UniProtKB-SubCell"/>
</dbReference>
<evidence type="ECO:0000256" key="6">
    <source>
        <dbReference type="ARBA" id="ARBA00031445"/>
    </source>
</evidence>
<feature type="site" description="Transition state stabilizer" evidence="9">
    <location>
        <position position="128"/>
    </location>
</feature>
<evidence type="ECO:0000256" key="4">
    <source>
        <dbReference type="ARBA" id="ARBA00019077"/>
    </source>
</evidence>
<keyword evidence="13" id="KW-1185">Reference proteome</keyword>
<dbReference type="PANTHER" id="PTHR42755">
    <property type="entry name" value="3-DEOXY-MANNO-OCTULOSONATE CYTIDYLYLTRANSFERASE"/>
    <property type="match status" value="1"/>
</dbReference>
<feature type="active site" description="Proton acceptor" evidence="8">
    <location>
        <position position="58"/>
    </location>
</feature>
<dbReference type="Gene3D" id="3.40.50.2000">
    <property type="entry name" value="Glycogen Phosphorylase B"/>
    <property type="match status" value="1"/>
</dbReference>